<organism evidence="1 2">
    <name type="scientific">Ectobacillus antri</name>
    <dbReference type="NCBI Taxonomy" id="2486280"/>
    <lineage>
        <taxon>Bacteria</taxon>
        <taxon>Bacillati</taxon>
        <taxon>Bacillota</taxon>
        <taxon>Bacilli</taxon>
        <taxon>Bacillales</taxon>
        <taxon>Bacillaceae</taxon>
        <taxon>Ectobacillus</taxon>
    </lineage>
</organism>
<protein>
    <submittedName>
        <fullName evidence="1">YbdD/YjiX family protein</fullName>
    </submittedName>
</protein>
<dbReference type="Pfam" id="PF04328">
    <property type="entry name" value="Sel_put"/>
    <property type="match status" value="1"/>
</dbReference>
<dbReference type="EMBL" id="JARULN010000011">
    <property type="protein sequence ID" value="MDG5754713.1"/>
    <property type="molecule type" value="Genomic_DNA"/>
</dbReference>
<name>A0ABT6H7G8_9BACI</name>
<sequence length="64" mass="7493">MMRKLMVQWREFISLLVGVPSYEKYVAYMKEKQPSQPILSRKAFFADVQKAKFETKAGNVSRCC</sequence>
<evidence type="ECO:0000313" key="2">
    <source>
        <dbReference type="Proteomes" id="UP001218246"/>
    </source>
</evidence>
<dbReference type="PANTHER" id="PTHR38453">
    <property type="entry name" value="CYTOPLASMIC PROTEIN-RELATED"/>
    <property type="match status" value="1"/>
</dbReference>
<dbReference type="InterPro" id="IPR007423">
    <property type="entry name" value="Sel_put"/>
</dbReference>
<dbReference type="RefSeq" id="WP_187695350.1">
    <property type="nucleotide sequence ID" value="NZ_JARRRY010000011.1"/>
</dbReference>
<gene>
    <name evidence="1" type="ORF">P6P90_12115</name>
</gene>
<reference evidence="1 2" key="1">
    <citation type="submission" date="2023-04" db="EMBL/GenBank/DDBJ databases">
        <title>Ectobacillus antri isolated from activated sludge.</title>
        <authorList>
            <person name="Yan P."/>
            <person name="Liu X."/>
        </authorList>
    </citation>
    <scope>NUCLEOTIDE SEQUENCE [LARGE SCALE GENOMIC DNA]</scope>
    <source>
        <strain evidence="1 2">C18H</strain>
    </source>
</reference>
<proteinExistence type="predicted"/>
<dbReference type="Proteomes" id="UP001218246">
    <property type="component" value="Unassembled WGS sequence"/>
</dbReference>
<dbReference type="PANTHER" id="PTHR38453:SF1">
    <property type="entry name" value="CYTOPLASMIC PROTEIN"/>
    <property type="match status" value="1"/>
</dbReference>
<comment type="caution">
    <text evidence="1">The sequence shown here is derived from an EMBL/GenBank/DDBJ whole genome shotgun (WGS) entry which is preliminary data.</text>
</comment>
<evidence type="ECO:0000313" key="1">
    <source>
        <dbReference type="EMBL" id="MDG5754713.1"/>
    </source>
</evidence>
<accession>A0ABT6H7G8</accession>
<keyword evidence="2" id="KW-1185">Reference proteome</keyword>